<sequence length="191" mass="20424">MPSQMAWSEPAPSYGYGQAYPDSGFNAEIPQSAMPEIQTSMAWEGGEGSMEGQQTYGDTYGAEMSPYGEVHWAQQGVEGEAGFSPGWSEAAPQVKEKKKKKHRDKKMKKEEEHAMDDFSSVSSTPTADAWGGEIATAATAATASGGGDGNIDAQVKMLKDMGFADENRVRVVLEAVGNDVEKAVPVLLSEH</sequence>
<reference evidence="3" key="1">
    <citation type="submission" date="2022-10" db="EMBL/GenBank/DDBJ databases">
        <authorList>
            <person name="Chen Y."/>
            <person name="Dougan E. K."/>
            <person name="Chan C."/>
            <person name="Rhodes N."/>
            <person name="Thang M."/>
        </authorList>
    </citation>
    <scope>NUCLEOTIDE SEQUENCE</scope>
</reference>
<feature type="domain" description="UBA" evidence="2">
    <location>
        <begin position="150"/>
        <end position="190"/>
    </location>
</feature>
<dbReference type="Proteomes" id="UP001152797">
    <property type="component" value="Unassembled WGS sequence"/>
</dbReference>
<organism evidence="3">
    <name type="scientific">Cladocopium goreaui</name>
    <dbReference type="NCBI Taxonomy" id="2562237"/>
    <lineage>
        <taxon>Eukaryota</taxon>
        <taxon>Sar</taxon>
        <taxon>Alveolata</taxon>
        <taxon>Dinophyceae</taxon>
        <taxon>Suessiales</taxon>
        <taxon>Symbiodiniaceae</taxon>
        <taxon>Cladocopium</taxon>
    </lineage>
</organism>
<gene>
    <name evidence="3" type="ORF">C1SCF055_LOCUS36293</name>
</gene>
<evidence type="ECO:0000256" key="1">
    <source>
        <dbReference type="SAM" id="MobiDB-lite"/>
    </source>
</evidence>
<feature type="compositionally biased region" description="Basic and acidic residues" evidence="1">
    <location>
        <begin position="107"/>
        <end position="116"/>
    </location>
</feature>
<dbReference type="Gene3D" id="1.10.8.10">
    <property type="entry name" value="DNA helicase RuvA subunit, C-terminal domain"/>
    <property type="match status" value="1"/>
</dbReference>
<evidence type="ECO:0000259" key="2">
    <source>
        <dbReference type="PROSITE" id="PS50030"/>
    </source>
</evidence>
<dbReference type="InterPro" id="IPR009060">
    <property type="entry name" value="UBA-like_sf"/>
</dbReference>
<feature type="region of interest" description="Disordered" evidence="1">
    <location>
        <begin position="1"/>
        <end position="62"/>
    </location>
</feature>
<evidence type="ECO:0000313" key="3">
    <source>
        <dbReference type="EMBL" id="CAI4011097.1"/>
    </source>
</evidence>
<accession>A0A9P1GHX5</accession>
<dbReference type="InterPro" id="IPR015940">
    <property type="entry name" value="UBA"/>
</dbReference>
<reference evidence="4 5" key="2">
    <citation type="submission" date="2024-05" db="EMBL/GenBank/DDBJ databases">
        <authorList>
            <person name="Chen Y."/>
            <person name="Shah S."/>
            <person name="Dougan E. K."/>
            <person name="Thang M."/>
            <person name="Chan C."/>
        </authorList>
    </citation>
    <scope>NUCLEOTIDE SEQUENCE [LARGE SCALE GENOMIC DNA]</scope>
</reference>
<keyword evidence="5" id="KW-1185">Reference proteome</keyword>
<evidence type="ECO:0000313" key="5">
    <source>
        <dbReference type="Proteomes" id="UP001152797"/>
    </source>
</evidence>
<dbReference type="SUPFAM" id="SSF46934">
    <property type="entry name" value="UBA-like"/>
    <property type="match status" value="1"/>
</dbReference>
<dbReference type="EMBL" id="CAMXCT030005005">
    <property type="protein sequence ID" value="CAL4798409.1"/>
    <property type="molecule type" value="Genomic_DNA"/>
</dbReference>
<proteinExistence type="predicted"/>
<protein>
    <recommendedName>
        <fullName evidence="2">UBA domain-containing protein</fullName>
    </recommendedName>
</protein>
<dbReference type="SMART" id="SM00165">
    <property type="entry name" value="UBA"/>
    <property type="match status" value="1"/>
</dbReference>
<feature type="compositionally biased region" description="Basic residues" evidence="1">
    <location>
        <begin position="96"/>
        <end position="106"/>
    </location>
</feature>
<dbReference type="EMBL" id="CAMXCT010005005">
    <property type="protein sequence ID" value="CAI4011097.1"/>
    <property type="molecule type" value="Genomic_DNA"/>
</dbReference>
<dbReference type="EMBL" id="CAMXCT020005005">
    <property type="protein sequence ID" value="CAL1164472.1"/>
    <property type="molecule type" value="Genomic_DNA"/>
</dbReference>
<comment type="caution">
    <text evidence="3">The sequence shown here is derived from an EMBL/GenBank/DDBJ whole genome shotgun (WGS) entry which is preliminary data.</text>
</comment>
<dbReference type="AlphaFoldDB" id="A0A9P1GHX5"/>
<dbReference type="PROSITE" id="PS50030">
    <property type="entry name" value="UBA"/>
    <property type="match status" value="1"/>
</dbReference>
<feature type="region of interest" description="Disordered" evidence="1">
    <location>
        <begin position="79"/>
        <end position="125"/>
    </location>
</feature>
<dbReference type="Pfam" id="PF00627">
    <property type="entry name" value="UBA"/>
    <property type="match status" value="1"/>
</dbReference>
<evidence type="ECO:0000313" key="4">
    <source>
        <dbReference type="EMBL" id="CAL4798409.1"/>
    </source>
</evidence>
<name>A0A9P1GHX5_9DINO</name>